<dbReference type="SUPFAM" id="SSF56281">
    <property type="entry name" value="Metallo-hydrolase/oxidoreductase"/>
    <property type="match status" value="1"/>
</dbReference>
<comment type="caution">
    <text evidence="4">The sequence shown here is derived from an EMBL/GenBank/DDBJ whole genome shotgun (WGS) entry which is preliminary data.</text>
</comment>
<feature type="chain" id="PRO_5046730306" evidence="2">
    <location>
        <begin position="27"/>
        <end position="313"/>
    </location>
</feature>
<accession>A0ABP3CXX3</accession>
<dbReference type="SMART" id="SM00849">
    <property type="entry name" value="Lactamase_B"/>
    <property type="match status" value="1"/>
</dbReference>
<feature type="domain" description="Metallo-beta-lactamase" evidence="3">
    <location>
        <begin position="56"/>
        <end position="241"/>
    </location>
</feature>
<dbReference type="InterPro" id="IPR036866">
    <property type="entry name" value="RibonucZ/Hydroxyglut_hydro"/>
</dbReference>
<evidence type="ECO:0000256" key="1">
    <source>
        <dbReference type="ARBA" id="ARBA00005250"/>
    </source>
</evidence>
<reference evidence="5" key="1">
    <citation type="journal article" date="2019" name="Int. J. Syst. Evol. Microbiol.">
        <title>The Global Catalogue of Microorganisms (GCM) 10K type strain sequencing project: providing services to taxonomists for standard genome sequencing and annotation.</title>
        <authorList>
            <consortium name="The Broad Institute Genomics Platform"/>
            <consortium name="The Broad Institute Genome Sequencing Center for Infectious Disease"/>
            <person name="Wu L."/>
            <person name="Ma J."/>
        </authorList>
    </citation>
    <scope>NUCLEOTIDE SEQUENCE [LARGE SCALE GENOMIC DNA]</scope>
    <source>
        <strain evidence="5">JCM 6886</strain>
    </source>
</reference>
<keyword evidence="5" id="KW-1185">Reference proteome</keyword>
<evidence type="ECO:0000313" key="5">
    <source>
        <dbReference type="Proteomes" id="UP001501476"/>
    </source>
</evidence>
<comment type="similarity">
    <text evidence="1">Belongs to the metallo-beta-lactamase superfamily. Class-B beta-lactamase family.</text>
</comment>
<dbReference type="InterPro" id="IPR001279">
    <property type="entry name" value="Metallo-B-lactamas"/>
</dbReference>
<proteinExistence type="inferred from homology"/>
<keyword evidence="2" id="KW-0732">Signal</keyword>
<evidence type="ECO:0000313" key="4">
    <source>
        <dbReference type="EMBL" id="GAA0218085.1"/>
    </source>
</evidence>
<dbReference type="PANTHER" id="PTHR42951">
    <property type="entry name" value="METALLO-BETA-LACTAMASE DOMAIN-CONTAINING"/>
    <property type="match status" value="1"/>
</dbReference>
<dbReference type="PANTHER" id="PTHR42951:SF4">
    <property type="entry name" value="ACYL-COENZYME A THIOESTERASE MBLAC2"/>
    <property type="match status" value="1"/>
</dbReference>
<feature type="signal peptide" evidence="2">
    <location>
        <begin position="1"/>
        <end position="26"/>
    </location>
</feature>
<evidence type="ECO:0000259" key="3">
    <source>
        <dbReference type="SMART" id="SM00849"/>
    </source>
</evidence>
<dbReference type="EMBL" id="BAAADG010000003">
    <property type="protein sequence ID" value="GAA0218085.1"/>
    <property type="molecule type" value="Genomic_DNA"/>
</dbReference>
<name>A0ABP3CXX3_9GAMM</name>
<dbReference type="Gene3D" id="3.60.15.10">
    <property type="entry name" value="Ribonuclease Z/Hydroxyacylglutathione hydrolase-like"/>
    <property type="match status" value="1"/>
</dbReference>
<gene>
    <name evidence="4" type="ORF">GCM10008964_07000</name>
</gene>
<organism evidence="4 5">
    <name type="scientific">Methylophaga marina</name>
    <dbReference type="NCBI Taxonomy" id="45495"/>
    <lineage>
        <taxon>Bacteria</taxon>
        <taxon>Pseudomonadati</taxon>
        <taxon>Pseudomonadota</taxon>
        <taxon>Gammaproteobacteria</taxon>
        <taxon>Thiotrichales</taxon>
        <taxon>Piscirickettsiaceae</taxon>
        <taxon>Methylophaga</taxon>
    </lineage>
</organism>
<dbReference type="CDD" id="cd16282">
    <property type="entry name" value="metallo-hydrolase-like_MBL-fold"/>
    <property type="match status" value="1"/>
</dbReference>
<protein>
    <submittedName>
        <fullName evidence="4">Quinoprotein relay system zinc metallohydrolase 2</fullName>
    </submittedName>
</protein>
<dbReference type="Proteomes" id="UP001501476">
    <property type="component" value="Unassembled WGS sequence"/>
</dbReference>
<evidence type="ECO:0000256" key="2">
    <source>
        <dbReference type="SAM" id="SignalP"/>
    </source>
</evidence>
<dbReference type="Pfam" id="PF00753">
    <property type="entry name" value="Lactamase_B"/>
    <property type="match status" value="1"/>
</dbReference>
<dbReference type="RefSeq" id="WP_286304798.1">
    <property type="nucleotide sequence ID" value="NZ_AP027741.1"/>
</dbReference>
<dbReference type="InterPro" id="IPR050855">
    <property type="entry name" value="NDM-1-like"/>
</dbReference>
<sequence length="313" mass="35074">MKNKTKVTLSTVTIVISTLLMLKANAEEYPVKQVSEGIYYHQGVQEDANRDNKGEIANTGFIIGEKCIAVVDTGGSYLEGKSLLEVIRDKSDLPICYVINTHAHPDHFLGNAAFKETEATFIGNDKMPAAIEARKSFYETRFSDILGPHFKGTEFIEPTQLVSVDDPITIDLGERELVLTSYPTSHTDNDLTVLDKKTKTLWTGDLLFVKRIPALDGSINGWLTTIDALKSMKLNAVIPGHGPAQHDEWQQAFDDEAHYFSTIREQIRAIIYDMGTINEATESVGLSEKGKWLLFDDYHKRNITAAFTELEWE</sequence>
<dbReference type="InterPro" id="IPR030829">
    <property type="entry name" value="SoxH-rel_PQQ_2"/>
</dbReference>
<dbReference type="NCBIfam" id="TIGR04559">
    <property type="entry name" value="SoxH_rel_PQQ_2"/>
    <property type="match status" value="1"/>
</dbReference>